<dbReference type="Proteomes" id="UP001374584">
    <property type="component" value="Unassembled WGS sequence"/>
</dbReference>
<dbReference type="EMBL" id="JAYMYR010000011">
    <property type="protein sequence ID" value="KAK7333337.1"/>
    <property type="molecule type" value="Genomic_DNA"/>
</dbReference>
<feature type="transmembrane region" description="Helical" evidence="1">
    <location>
        <begin position="94"/>
        <end position="113"/>
    </location>
</feature>
<keyword evidence="1" id="KW-1133">Transmembrane helix</keyword>
<sequence>MLLCLLTVQYSGAYALLEVDNSVRFDSFCENFEVEVKRLTDRAVQAALYADEVPTMAIIYRVYIANNTSVIPDEVLSHRLGLVPIRADPRLFEYPVYCVCMVLVQCVIFVFQFDQIMREMTGMKRTPFSLGYIHGHREVTQPRIADT</sequence>
<evidence type="ECO:0000313" key="4">
    <source>
        <dbReference type="Proteomes" id="UP001374584"/>
    </source>
</evidence>
<evidence type="ECO:0000313" key="3">
    <source>
        <dbReference type="EMBL" id="KAK7333337.1"/>
    </source>
</evidence>
<accession>A0AAN9LFA8</accession>
<gene>
    <name evidence="3" type="ORF">VNO80_30105</name>
</gene>
<dbReference type="GO" id="GO:0005666">
    <property type="term" value="C:RNA polymerase III complex"/>
    <property type="evidence" value="ECO:0007669"/>
    <property type="project" value="TreeGrafter"/>
</dbReference>
<protein>
    <recommendedName>
        <fullName evidence="5">DNA-directed RNA polymerase RpoA/D/Rpb3-type domain-containing protein</fullName>
    </recommendedName>
</protein>
<dbReference type="GO" id="GO:0003899">
    <property type="term" value="F:DNA-directed RNA polymerase activity"/>
    <property type="evidence" value="ECO:0007669"/>
    <property type="project" value="TreeGrafter"/>
</dbReference>
<keyword evidence="1" id="KW-0472">Membrane</keyword>
<dbReference type="AlphaFoldDB" id="A0AAN9LFA8"/>
<dbReference type="PANTHER" id="PTHR11800">
    <property type="entry name" value="DNA-DIRECTED RNA POLYMERASE"/>
    <property type="match status" value="1"/>
</dbReference>
<evidence type="ECO:0000256" key="2">
    <source>
        <dbReference type="SAM" id="SignalP"/>
    </source>
</evidence>
<organism evidence="3 4">
    <name type="scientific">Phaseolus coccineus</name>
    <name type="common">Scarlet runner bean</name>
    <name type="synonym">Phaseolus multiflorus</name>
    <dbReference type="NCBI Taxonomy" id="3886"/>
    <lineage>
        <taxon>Eukaryota</taxon>
        <taxon>Viridiplantae</taxon>
        <taxon>Streptophyta</taxon>
        <taxon>Embryophyta</taxon>
        <taxon>Tracheophyta</taxon>
        <taxon>Spermatophyta</taxon>
        <taxon>Magnoliopsida</taxon>
        <taxon>eudicotyledons</taxon>
        <taxon>Gunneridae</taxon>
        <taxon>Pentapetalae</taxon>
        <taxon>rosids</taxon>
        <taxon>fabids</taxon>
        <taxon>Fabales</taxon>
        <taxon>Fabaceae</taxon>
        <taxon>Papilionoideae</taxon>
        <taxon>50 kb inversion clade</taxon>
        <taxon>NPAAA clade</taxon>
        <taxon>indigoferoid/millettioid clade</taxon>
        <taxon>Phaseoleae</taxon>
        <taxon>Phaseolus</taxon>
    </lineage>
</organism>
<dbReference type="InterPro" id="IPR036643">
    <property type="entry name" value="RNApol_insert_sf"/>
</dbReference>
<feature type="chain" id="PRO_5043021376" description="DNA-directed RNA polymerase RpoA/D/Rpb3-type domain-containing protein" evidence="2">
    <location>
        <begin position="16"/>
        <end position="147"/>
    </location>
</feature>
<reference evidence="3 4" key="1">
    <citation type="submission" date="2024-01" db="EMBL/GenBank/DDBJ databases">
        <title>The genomes of 5 underutilized Papilionoideae crops provide insights into root nodulation and disease resistanc.</title>
        <authorList>
            <person name="Jiang F."/>
        </authorList>
    </citation>
    <scope>NUCLEOTIDE SEQUENCE [LARGE SCALE GENOMIC DNA]</scope>
    <source>
        <strain evidence="3">JINMINGXINNONG_FW02</strain>
        <tissue evidence="3">Leaves</tissue>
    </source>
</reference>
<evidence type="ECO:0000256" key="1">
    <source>
        <dbReference type="SAM" id="Phobius"/>
    </source>
</evidence>
<keyword evidence="4" id="KW-1185">Reference proteome</keyword>
<dbReference type="InterPro" id="IPR050518">
    <property type="entry name" value="Rpo3/RPB3_RNA_Pol_subunit"/>
</dbReference>
<dbReference type="GO" id="GO:0005736">
    <property type="term" value="C:RNA polymerase I complex"/>
    <property type="evidence" value="ECO:0007669"/>
    <property type="project" value="TreeGrafter"/>
</dbReference>
<proteinExistence type="predicted"/>
<dbReference type="Gene3D" id="2.170.120.12">
    <property type="entry name" value="DNA-directed RNA polymerase, insert domain"/>
    <property type="match status" value="1"/>
</dbReference>
<name>A0AAN9LFA8_PHACN</name>
<keyword evidence="2" id="KW-0732">Signal</keyword>
<evidence type="ECO:0008006" key="5">
    <source>
        <dbReference type="Google" id="ProtNLM"/>
    </source>
</evidence>
<feature type="signal peptide" evidence="2">
    <location>
        <begin position="1"/>
        <end position="15"/>
    </location>
</feature>
<dbReference type="SUPFAM" id="SSF56553">
    <property type="entry name" value="Insert subdomain of RNA polymerase alpha subunit"/>
    <property type="match status" value="1"/>
</dbReference>
<comment type="caution">
    <text evidence="3">The sequence shown here is derived from an EMBL/GenBank/DDBJ whole genome shotgun (WGS) entry which is preliminary data.</text>
</comment>
<keyword evidence="1" id="KW-0812">Transmembrane</keyword>
<dbReference type="PANTHER" id="PTHR11800:SF13">
    <property type="entry name" value="DNA-DIRECTED RNA POLYMERASES I AND III SUBUNIT RPAC1"/>
    <property type="match status" value="1"/>
</dbReference>